<name>A0ABS5KHH3_9ACTN</name>
<feature type="transmembrane region" description="Helical" evidence="2">
    <location>
        <begin position="44"/>
        <end position="68"/>
    </location>
</feature>
<dbReference type="RefSeq" id="WP_212007445.1">
    <property type="nucleotide sequence ID" value="NZ_JAAFYZ010000006.1"/>
</dbReference>
<keyword evidence="2" id="KW-0472">Membrane</keyword>
<feature type="transmembrane region" description="Helical" evidence="2">
    <location>
        <begin position="268"/>
        <end position="293"/>
    </location>
</feature>
<keyword evidence="2" id="KW-0812">Transmembrane</keyword>
<accession>A0ABS5KHH3</accession>
<evidence type="ECO:0000313" key="3">
    <source>
        <dbReference type="EMBL" id="MBS2545792.1"/>
    </source>
</evidence>
<evidence type="ECO:0000313" key="4">
    <source>
        <dbReference type="Proteomes" id="UP000730482"/>
    </source>
</evidence>
<feature type="transmembrane region" description="Helical" evidence="2">
    <location>
        <begin position="305"/>
        <end position="324"/>
    </location>
</feature>
<comment type="caution">
    <text evidence="3">The sequence shown here is derived from an EMBL/GenBank/DDBJ whole genome shotgun (WGS) entry which is preliminary data.</text>
</comment>
<organism evidence="3 4">
    <name type="scientific">Catenulispora pinistramenti</name>
    <dbReference type="NCBI Taxonomy" id="2705254"/>
    <lineage>
        <taxon>Bacteria</taxon>
        <taxon>Bacillati</taxon>
        <taxon>Actinomycetota</taxon>
        <taxon>Actinomycetes</taxon>
        <taxon>Catenulisporales</taxon>
        <taxon>Catenulisporaceae</taxon>
        <taxon>Catenulispora</taxon>
    </lineage>
</organism>
<keyword evidence="2" id="KW-1133">Transmembrane helix</keyword>
<dbReference type="Proteomes" id="UP000730482">
    <property type="component" value="Unassembled WGS sequence"/>
</dbReference>
<keyword evidence="4" id="KW-1185">Reference proteome</keyword>
<sequence>MTILPMLLAATGIGIGHAILPDHWMPLAVLARTRRYPLRRVARLALAAAVTHVVVSVLFGVALAAVGLRFREAVARHTGVVVGGVLVATGVVLVVMEVLGVGLRHSHADHDHDHDHDHECERDLDREHDHDHGPACDGAKPTATAKAHLPAQAARGLSSSIAVLEHRTASAESESLTLPGAASDCAREPQRHRIRLMLPGVAARRVPGPQRRRAWPMLPGAAARSEPEVHRRRNLLTALAPFGAAASPDLTILPLFLAAGAVGAGPALGVLIAFALATVAVMVGLTLAAAKGASLLTAPWIERRANALTAVTLLVIGVLVVTGVL</sequence>
<feature type="compositionally biased region" description="Basic and acidic residues" evidence="1">
    <location>
        <begin position="108"/>
        <end position="134"/>
    </location>
</feature>
<feature type="transmembrane region" description="Helical" evidence="2">
    <location>
        <begin position="235"/>
        <end position="262"/>
    </location>
</feature>
<protein>
    <recommendedName>
        <fullName evidence="5">Nickel/cobalt efflux system</fullName>
    </recommendedName>
</protein>
<evidence type="ECO:0000256" key="1">
    <source>
        <dbReference type="SAM" id="MobiDB-lite"/>
    </source>
</evidence>
<dbReference type="EMBL" id="JAAFYZ010000006">
    <property type="protein sequence ID" value="MBS2545792.1"/>
    <property type="molecule type" value="Genomic_DNA"/>
</dbReference>
<proteinExistence type="predicted"/>
<evidence type="ECO:0000256" key="2">
    <source>
        <dbReference type="SAM" id="Phobius"/>
    </source>
</evidence>
<feature type="transmembrane region" description="Helical" evidence="2">
    <location>
        <begin position="80"/>
        <end position="103"/>
    </location>
</feature>
<reference evidence="3 4" key="1">
    <citation type="submission" date="2020-02" db="EMBL/GenBank/DDBJ databases">
        <title>Acidophilic actinobacteria isolated from forest soil.</title>
        <authorList>
            <person name="Golinska P."/>
        </authorList>
    </citation>
    <scope>NUCLEOTIDE SEQUENCE [LARGE SCALE GENOMIC DNA]</scope>
    <source>
        <strain evidence="3 4">NL8</strain>
    </source>
</reference>
<feature type="region of interest" description="Disordered" evidence="1">
    <location>
        <begin position="108"/>
        <end position="148"/>
    </location>
</feature>
<gene>
    <name evidence="3" type="ORF">KGQ19_02805</name>
</gene>
<evidence type="ECO:0008006" key="5">
    <source>
        <dbReference type="Google" id="ProtNLM"/>
    </source>
</evidence>